<dbReference type="HOGENOM" id="CLU_2048628_0_0_9"/>
<gene>
    <name evidence="1" type="ordered locus">TherJR_1069</name>
</gene>
<dbReference type="STRING" id="635013.TherJR_1069"/>
<keyword evidence="2" id="KW-1185">Reference proteome</keyword>
<dbReference type="KEGG" id="tjr:TherJR_1069"/>
<organism evidence="1 2">
    <name type="scientific">Thermincola potens (strain JR)</name>
    <dbReference type="NCBI Taxonomy" id="635013"/>
    <lineage>
        <taxon>Bacteria</taxon>
        <taxon>Bacillati</taxon>
        <taxon>Bacillota</taxon>
        <taxon>Clostridia</taxon>
        <taxon>Eubacteriales</taxon>
        <taxon>Thermincolaceae</taxon>
        <taxon>Thermincola</taxon>
    </lineage>
</organism>
<protein>
    <submittedName>
        <fullName evidence="1">Uncharacterized protein</fullName>
    </submittedName>
</protein>
<sequence length="120" mass="14382">MRFTHKRPFAFKIEGQKVTVNTWQEMLIKTVEILFKKDRAKMESFATDEEMNGRKMKYFSLQNKANMRKPVKISDVEFYVETNRSANSIRNSIIKMLQRYGLKITDFKIYLRADYSDLHN</sequence>
<evidence type="ECO:0000313" key="1">
    <source>
        <dbReference type="EMBL" id="ADG81934.1"/>
    </source>
</evidence>
<reference evidence="1 2" key="1">
    <citation type="submission" date="2010-05" db="EMBL/GenBank/DDBJ databases">
        <title>Complete sequence of Thermincola sp. JR.</title>
        <authorList>
            <consortium name="US DOE Joint Genome Institute"/>
            <person name="Lucas S."/>
            <person name="Copeland A."/>
            <person name="Lapidus A."/>
            <person name="Cheng J.-F."/>
            <person name="Bruce D."/>
            <person name="Goodwin L."/>
            <person name="Pitluck S."/>
            <person name="Chertkov O."/>
            <person name="Detter J.C."/>
            <person name="Han C."/>
            <person name="Tapia R."/>
            <person name="Land M."/>
            <person name="Hauser L."/>
            <person name="Kyrpides N."/>
            <person name="Mikhailova N."/>
            <person name="Hazen T.C."/>
            <person name="Woyke T."/>
        </authorList>
    </citation>
    <scope>NUCLEOTIDE SEQUENCE [LARGE SCALE GENOMIC DNA]</scope>
    <source>
        <strain evidence="1 2">JR</strain>
    </source>
</reference>
<dbReference type="GO" id="GO:0003677">
    <property type="term" value="F:DNA binding"/>
    <property type="evidence" value="ECO:0007669"/>
    <property type="project" value="InterPro"/>
</dbReference>
<accession>D5XE63</accession>
<name>D5XE63_THEPJ</name>
<dbReference type="AlphaFoldDB" id="D5XE63"/>
<dbReference type="Proteomes" id="UP000002377">
    <property type="component" value="Chromosome"/>
</dbReference>
<dbReference type="eggNOG" id="COG2810">
    <property type="taxonomic scope" value="Bacteria"/>
</dbReference>
<dbReference type="InterPro" id="IPR036835">
    <property type="entry name" value="SeqA_DNA-bd_C_sf"/>
</dbReference>
<dbReference type="EMBL" id="CP002028">
    <property type="protein sequence ID" value="ADG81934.1"/>
    <property type="molecule type" value="Genomic_DNA"/>
</dbReference>
<proteinExistence type="predicted"/>
<dbReference type="Gene3D" id="1.20.1380.10">
    <property type="entry name" value="Replication modulator SeqA, C-terminal DNA-binding domain"/>
    <property type="match status" value="1"/>
</dbReference>
<evidence type="ECO:0000313" key="2">
    <source>
        <dbReference type="Proteomes" id="UP000002377"/>
    </source>
</evidence>